<proteinExistence type="predicted"/>
<dbReference type="Proteomes" id="UP000887226">
    <property type="component" value="Unassembled WGS sequence"/>
</dbReference>
<comment type="caution">
    <text evidence="1">The sequence shown here is derived from an EMBL/GenBank/DDBJ whole genome shotgun (WGS) entry which is preliminary data.</text>
</comment>
<gene>
    <name evidence="1" type="ORF">BJ878DRAFT_330606</name>
</gene>
<reference evidence="1" key="1">
    <citation type="journal article" date="2021" name="IMA Fungus">
        <title>Genomic characterization of three marine fungi, including Emericellopsis atlantica sp. nov. with signatures of a generalist lifestyle and marine biomass degradation.</title>
        <authorList>
            <person name="Hagestad O.C."/>
            <person name="Hou L."/>
            <person name="Andersen J.H."/>
            <person name="Hansen E.H."/>
            <person name="Altermark B."/>
            <person name="Li C."/>
            <person name="Kuhnert E."/>
            <person name="Cox R.J."/>
            <person name="Crous P.W."/>
            <person name="Spatafora J.W."/>
            <person name="Lail K."/>
            <person name="Amirebrahimi M."/>
            <person name="Lipzen A."/>
            <person name="Pangilinan J."/>
            <person name="Andreopoulos W."/>
            <person name="Hayes R.D."/>
            <person name="Ng V."/>
            <person name="Grigoriev I.V."/>
            <person name="Jackson S.A."/>
            <person name="Sutton T.D.S."/>
            <person name="Dobson A.D.W."/>
            <person name="Rama T."/>
        </authorList>
    </citation>
    <scope>NUCLEOTIDE SEQUENCE</scope>
    <source>
        <strain evidence="1">TRa3180A</strain>
    </source>
</reference>
<accession>A0A9P7Z5W8</accession>
<organism evidence="1 2">
    <name type="scientific">Calycina marina</name>
    <dbReference type="NCBI Taxonomy" id="1763456"/>
    <lineage>
        <taxon>Eukaryota</taxon>
        <taxon>Fungi</taxon>
        <taxon>Dikarya</taxon>
        <taxon>Ascomycota</taxon>
        <taxon>Pezizomycotina</taxon>
        <taxon>Leotiomycetes</taxon>
        <taxon>Helotiales</taxon>
        <taxon>Pezizellaceae</taxon>
        <taxon>Calycina</taxon>
    </lineage>
</organism>
<evidence type="ECO:0000313" key="2">
    <source>
        <dbReference type="Proteomes" id="UP000887226"/>
    </source>
</evidence>
<sequence length="74" mass="8116">MLHFVHAGLGKPFASASPIFIANVTPCLHWLKILNWGYALTIVVAIFLPVDAYGHESSTNSSISRSYWNTAAQI</sequence>
<evidence type="ECO:0000313" key="1">
    <source>
        <dbReference type="EMBL" id="KAG9245841.1"/>
    </source>
</evidence>
<keyword evidence="2" id="KW-1185">Reference proteome</keyword>
<protein>
    <submittedName>
        <fullName evidence="1">Uncharacterized protein</fullName>
    </submittedName>
</protein>
<dbReference type="EMBL" id="MU253828">
    <property type="protein sequence ID" value="KAG9245841.1"/>
    <property type="molecule type" value="Genomic_DNA"/>
</dbReference>
<name>A0A9P7Z5W8_9HELO</name>
<dbReference type="AlphaFoldDB" id="A0A9P7Z5W8"/>